<gene>
    <name evidence="2" type="ORF">DB31_2144</name>
</gene>
<dbReference type="Gene3D" id="3.30.470.20">
    <property type="entry name" value="ATP-grasp fold, B domain"/>
    <property type="match status" value="1"/>
</dbReference>
<dbReference type="GO" id="GO:0005524">
    <property type="term" value="F:ATP binding"/>
    <property type="evidence" value="ECO:0007669"/>
    <property type="project" value="InterPro"/>
</dbReference>
<dbReference type="PANTHER" id="PTHR43615:SF1">
    <property type="entry name" value="PPDK_N DOMAIN-CONTAINING PROTEIN"/>
    <property type="match status" value="1"/>
</dbReference>
<protein>
    <submittedName>
        <fullName evidence="2">Phosphoenolpyruvate synthase</fullName>
    </submittedName>
</protein>
<dbReference type="PANTHER" id="PTHR43615">
    <property type="entry name" value="PHOSPHOENOLPYRUVATE SYNTHASE-RELATED"/>
    <property type="match status" value="1"/>
</dbReference>
<feature type="domain" description="Pyruvate phosphate dikinase AMP/ATP-binding" evidence="1">
    <location>
        <begin position="56"/>
        <end position="272"/>
    </location>
</feature>
<dbReference type="InterPro" id="IPR051549">
    <property type="entry name" value="PEP_Utilizing_Enz"/>
</dbReference>
<comment type="caution">
    <text evidence="2">The sequence shown here is derived from an EMBL/GenBank/DDBJ whole genome shotgun (WGS) entry which is preliminary data.</text>
</comment>
<evidence type="ECO:0000313" key="2">
    <source>
        <dbReference type="EMBL" id="KFE64350.1"/>
    </source>
</evidence>
<dbReference type="STRING" id="394096.DB31_2144"/>
<reference evidence="2 3" key="1">
    <citation type="submission" date="2014-04" db="EMBL/GenBank/DDBJ databases">
        <title>Genome assembly of Hyalangium minutum DSM 14724.</title>
        <authorList>
            <person name="Sharma G."/>
            <person name="Subramanian S."/>
        </authorList>
    </citation>
    <scope>NUCLEOTIDE SEQUENCE [LARGE SCALE GENOMIC DNA]</scope>
    <source>
        <strain evidence="2 3">DSM 14724</strain>
    </source>
</reference>
<keyword evidence="3" id="KW-1185">Reference proteome</keyword>
<dbReference type="AlphaFoldDB" id="A0A085W9I7"/>
<evidence type="ECO:0000313" key="3">
    <source>
        <dbReference type="Proteomes" id="UP000028725"/>
    </source>
</evidence>
<proteinExistence type="predicted"/>
<dbReference type="InterPro" id="IPR013815">
    <property type="entry name" value="ATP_grasp_subdomain_1"/>
</dbReference>
<organism evidence="2 3">
    <name type="scientific">Hyalangium minutum</name>
    <dbReference type="NCBI Taxonomy" id="394096"/>
    <lineage>
        <taxon>Bacteria</taxon>
        <taxon>Pseudomonadati</taxon>
        <taxon>Myxococcota</taxon>
        <taxon>Myxococcia</taxon>
        <taxon>Myxococcales</taxon>
        <taxon>Cystobacterineae</taxon>
        <taxon>Archangiaceae</taxon>
        <taxon>Hyalangium</taxon>
    </lineage>
</organism>
<dbReference type="Pfam" id="PF01326">
    <property type="entry name" value="PPDK_N"/>
    <property type="match status" value="1"/>
</dbReference>
<dbReference type="Gene3D" id="3.30.1490.20">
    <property type="entry name" value="ATP-grasp fold, A domain"/>
    <property type="match status" value="1"/>
</dbReference>
<dbReference type="GO" id="GO:0016301">
    <property type="term" value="F:kinase activity"/>
    <property type="evidence" value="ECO:0007669"/>
    <property type="project" value="InterPro"/>
</dbReference>
<sequence length="279" mass="29756">MMDAQNVVALEDAVEAGHFGGKAAGLARAVRAGLPVPPGLAIGWELAARVEGKSPEAVERLRQQASGLRFPVAVRSSGLEEDSRGRSFAGQHLSQLGVGTLVSLVEAVGEVVRSASASTVYRQRMGVSASLRMGVVVQEMVRASVAGILFTCDPVTGRDERLVEAAWGLGEVVVQGQVIPDRFRMDRQGRLLERVAGEKPVEIQLGEDGGTRQVEVEPARRTGLCLTEAQCGELHRLASACEQAYGGKLDIEWALGERGLALLQCRPVTRAAPPRKSIF</sequence>
<accession>A0A085W9I7</accession>
<dbReference type="EMBL" id="JMCB01000014">
    <property type="protein sequence ID" value="KFE64350.1"/>
    <property type="molecule type" value="Genomic_DNA"/>
</dbReference>
<name>A0A085W9I7_9BACT</name>
<dbReference type="InterPro" id="IPR002192">
    <property type="entry name" value="PPDK_AMP/ATP-bd"/>
</dbReference>
<dbReference type="Proteomes" id="UP000028725">
    <property type="component" value="Unassembled WGS sequence"/>
</dbReference>
<evidence type="ECO:0000259" key="1">
    <source>
        <dbReference type="Pfam" id="PF01326"/>
    </source>
</evidence>
<keyword evidence="2" id="KW-0670">Pyruvate</keyword>
<dbReference type="SUPFAM" id="SSF56059">
    <property type="entry name" value="Glutathione synthetase ATP-binding domain-like"/>
    <property type="match status" value="1"/>
</dbReference>